<comment type="caution">
    <text evidence="4">The sequence shown here is derived from an EMBL/GenBank/DDBJ whole genome shotgun (WGS) entry which is preliminary data.</text>
</comment>
<keyword evidence="5" id="KW-1185">Reference proteome</keyword>
<feature type="signal peptide" evidence="3">
    <location>
        <begin position="1"/>
        <end position="26"/>
    </location>
</feature>
<name>A0A2G5UVX9_9PELO</name>
<accession>A0A2G5UVX9</accession>
<evidence type="ECO:0000313" key="5">
    <source>
        <dbReference type="Proteomes" id="UP000230233"/>
    </source>
</evidence>
<proteinExistence type="predicted"/>
<keyword evidence="2" id="KW-1133">Transmembrane helix</keyword>
<feature type="transmembrane region" description="Helical" evidence="2">
    <location>
        <begin position="228"/>
        <end position="252"/>
    </location>
</feature>
<keyword evidence="3" id="KW-0732">Signal</keyword>
<reference evidence="5" key="1">
    <citation type="submission" date="2017-10" db="EMBL/GenBank/DDBJ databases">
        <title>Rapid genome shrinkage in a self-fertile nematode reveals novel sperm competition proteins.</title>
        <authorList>
            <person name="Yin D."/>
            <person name="Schwarz E.M."/>
            <person name="Thomas C.G."/>
            <person name="Felde R.L."/>
            <person name="Korf I.F."/>
            <person name="Cutter A.D."/>
            <person name="Schartner C.M."/>
            <person name="Ralston E.J."/>
            <person name="Meyer B.J."/>
            <person name="Haag E.S."/>
        </authorList>
    </citation>
    <scope>NUCLEOTIDE SEQUENCE [LARGE SCALE GENOMIC DNA]</scope>
    <source>
        <strain evidence="5">JU1422</strain>
    </source>
</reference>
<keyword evidence="2" id="KW-0472">Membrane</keyword>
<dbReference type="Proteomes" id="UP000230233">
    <property type="component" value="Chromosome II"/>
</dbReference>
<feature type="region of interest" description="Disordered" evidence="1">
    <location>
        <begin position="291"/>
        <end position="341"/>
    </location>
</feature>
<evidence type="ECO:0000256" key="1">
    <source>
        <dbReference type="SAM" id="MobiDB-lite"/>
    </source>
</evidence>
<dbReference type="OrthoDB" id="5863039at2759"/>
<dbReference type="AlphaFoldDB" id="A0A2G5UVX9"/>
<gene>
    <name evidence="4" type="primary">Cnig_chr_II.g4227</name>
    <name evidence="4" type="ORF">B9Z55_004227</name>
</gene>
<evidence type="ECO:0000313" key="4">
    <source>
        <dbReference type="EMBL" id="PIC43521.1"/>
    </source>
</evidence>
<sequence>MRGGRRNNWITILIECFLIFGISVQAGKPNITLCHDVPSTWSNISTPEVIVLREHNLDDIRMTSALDDVECWIQKTFHVANQEVVRVETKGDNETICYAISTVDVKRGQMIVVISEGQSVQNCTPNIYGPLPNILNIKMFIDGSKNSSVRRMEISFRNPGGHLGVQFEFHRSTVVSKIQKTIRFIFELNAQNSEYSELVSGNFWTPKIHLPPATWQFQKIMEKMDQTIPWWVILSVMPMVFFGISVSCYLVIQPRGGLTYTDEEVDFQIQEVDSASRVNVIQPPAPLQNISFKTAQALPRTSSKTTTSSSESDDVEPPMRTARESNKSAISGETTAIPGEIPEKMNTAISEKSTKTMRLPATNGKKIADANNNVKKVDDCTEISKMQLSDSGRYSRHPSDPVKEALEWVVVSVQEGPKPPPPTY</sequence>
<protein>
    <submittedName>
        <fullName evidence="4">Uncharacterized protein</fullName>
    </submittedName>
</protein>
<organism evidence="4 5">
    <name type="scientific">Caenorhabditis nigoni</name>
    <dbReference type="NCBI Taxonomy" id="1611254"/>
    <lineage>
        <taxon>Eukaryota</taxon>
        <taxon>Metazoa</taxon>
        <taxon>Ecdysozoa</taxon>
        <taxon>Nematoda</taxon>
        <taxon>Chromadorea</taxon>
        <taxon>Rhabditida</taxon>
        <taxon>Rhabditina</taxon>
        <taxon>Rhabditomorpha</taxon>
        <taxon>Rhabditoidea</taxon>
        <taxon>Rhabditidae</taxon>
        <taxon>Peloderinae</taxon>
        <taxon>Caenorhabditis</taxon>
    </lineage>
</organism>
<dbReference type="EMBL" id="PDUG01000002">
    <property type="protein sequence ID" value="PIC43521.1"/>
    <property type="molecule type" value="Genomic_DNA"/>
</dbReference>
<feature type="chain" id="PRO_5013566285" evidence="3">
    <location>
        <begin position="27"/>
        <end position="424"/>
    </location>
</feature>
<evidence type="ECO:0000256" key="3">
    <source>
        <dbReference type="SAM" id="SignalP"/>
    </source>
</evidence>
<feature type="compositionally biased region" description="Low complexity" evidence="1">
    <location>
        <begin position="301"/>
        <end position="310"/>
    </location>
</feature>
<evidence type="ECO:0000256" key="2">
    <source>
        <dbReference type="SAM" id="Phobius"/>
    </source>
</evidence>
<keyword evidence="2" id="KW-0812">Transmembrane</keyword>